<name>A0A381PAE5_9ZZZZ</name>
<feature type="compositionally biased region" description="Basic residues" evidence="1">
    <location>
        <begin position="43"/>
        <end position="54"/>
    </location>
</feature>
<dbReference type="AlphaFoldDB" id="A0A381PAE5"/>
<evidence type="ECO:0000256" key="1">
    <source>
        <dbReference type="SAM" id="MobiDB-lite"/>
    </source>
</evidence>
<organism evidence="2">
    <name type="scientific">marine metagenome</name>
    <dbReference type="NCBI Taxonomy" id="408172"/>
    <lineage>
        <taxon>unclassified sequences</taxon>
        <taxon>metagenomes</taxon>
        <taxon>ecological metagenomes</taxon>
    </lineage>
</organism>
<proteinExistence type="predicted"/>
<evidence type="ECO:0000313" key="2">
    <source>
        <dbReference type="EMBL" id="SUZ63946.1"/>
    </source>
</evidence>
<reference evidence="2" key="1">
    <citation type="submission" date="2018-05" db="EMBL/GenBank/DDBJ databases">
        <authorList>
            <person name="Lanie J.A."/>
            <person name="Ng W.-L."/>
            <person name="Kazmierczak K.M."/>
            <person name="Andrzejewski T.M."/>
            <person name="Davidsen T.M."/>
            <person name="Wayne K.J."/>
            <person name="Tettelin H."/>
            <person name="Glass J.I."/>
            <person name="Rusch D."/>
            <person name="Podicherti R."/>
            <person name="Tsui H.-C.T."/>
            <person name="Winkler M.E."/>
        </authorList>
    </citation>
    <scope>NUCLEOTIDE SEQUENCE</scope>
</reference>
<feature type="non-terminal residue" evidence="2">
    <location>
        <position position="1"/>
    </location>
</feature>
<dbReference type="EMBL" id="UINC01000928">
    <property type="protein sequence ID" value="SUZ63946.1"/>
    <property type="molecule type" value="Genomic_DNA"/>
</dbReference>
<sequence>VVLIRDVHIHTRVHVVTDVDAVVANDRTAAPDQASIANDHHGISHHLLPRQHSRRQGDLGGNHGVIADAYPSFPVHVPCRPTDD</sequence>
<accession>A0A381PAE5</accession>
<protein>
    <submittedName>
        <fullName evidence="2">Uncharacterized protein</fullName>
    </submittedName>
</protein>
<gene>
    <name evidence="2" type="ORF">METZ01_LOCUS16800</name>
</gene>
<feature type="region of interest" description="Disordered" evidence="1">
    <location>
        <begin position="33"/>
        <end position="64"/>
    </location>
</feature>